<keyword evidence="1" id="KW-0812">Transmembrane</keyword>
<protein>
    <submittedName>
        <fullName evidence="2">Uncharacterized protein</fullName>
    </submittedName>
</protein>
<evidence type="ECO:0000313" key="2">
    <source>
        <dbReference type="EMBL" id="PNT35900.1"/>
    </source>
</evidence>
<proteinExistence type="predicted"/>
<dbReference type="AlphaFoldDB" id="U5GEP6"/>
<evidence type="ECO:0000313" key="3">
    <source>
        <dbReference type="Proteomes" id="UP000006729"/>
    </source>
</evidence>
<keyword evidence="3" id="KW-1185">Reference proteome</keyword>
<dbReference type="EMBL" id="CM009294">
    <property type="protein sequence ID" value="PNT35900.1"/>
    <property type="molecule type" value="Genomic_DNA"/>
</dbReference>
<dbReference type="HOGENOM" id="CLU_2268435_0_0_1"/>
<sequence>MRVRCLVQFTPLFVFFFIFLLLSLCSCRAMYIHRNKKKGFQELKVWEAISVSSFQWVYGGDDKKNIKQDGIFSQWYFEILATRPLYIIDKGNSDGIFCSDTFV</sequence>
<name>U5GEP6_POPTR</name>
<dbReference type="PROSITE" id="PS51257">
    <property type="entry name" value="PROKAR_LIPOPROTEIN"/>
    <property type="match status" value="1"/>
</dbReference>
<accession>U5GEP6</accession>
<keyword evidence="1" id="KW-1133">Transmembrane helix</keyword>
<feature type="transmembrane region" description="Helical" evidence="1">
    <location>
        <begin position="12"/>
        <end position="31"/>
    </location>
</feature>
<organism evidence="2 3">
    <name type="scientific">Populus trichocarpa</name>
    <name type="common">Western balsam poplar</name>
    <name type="synonym">Populus balsamifera subsp. trichocarpa</name>
    <dbReference type="NCBI Taxonomy" id="3694"/>
    <lineage>
        <taxon>Eukaryota</taxon>
        <taxon>Viridiplantae</taxon>
        <taxon>Streptophyta</taxon>
        <taxon>Embryophyta</taxon>
        <taxon>Tracheophyta</taxon>
        <taxon>Spermatophyta</taxon>
        <taxon>Magnoliopsida</taxon>
        <taxon>eudicotyledons</taxon>
        <taxon>Gunneridae</taxon>
        <taxon>Pentapetalae</taxon>
        <taxon>rosids</taxon>
        <taxon>fabids</taxon>
        <taxon>Malpighiales</taxon>
        <taxon>Salicaceae</taxon>
        <taxon>Saliceae</taxon>
        <taxon>Populus</taxon>
    </lineage>
</organism>
<reference evidence="2 3" key="1">
    <citation type="journal article" date="2006" name="Science">
        <title>The genome of black cottonwood, Populus trichocarpa (Torr. &amp; Gray).</title>
        <authorList>
            <person name="Tuskan G.A."/>
            <person name="Difazio S."/>
            <person name="Jansson S."/>
            <person name="Bohlmann J."/>
            <person name="Grigoriev I."/>
            <person name="Hellsten U."/>
            <person name="Putnam N."/>
            <person name="Ralph S."/>
            <person name="Rombauts S."/>
            <person name="Salamov A."/>
            <person name="Schein J."/>
            <person name="Sterck L."/>
            <person name="Aerts A."/>
            <person name="Bhalerao R.R."/>
            <person name="Bhalerao R.P."/>
            <person name="Blaudez D."/>
            <person name="Boerjan W."/>
            <person name="Brun A."/>
            <person name="Brunner A."/>
            <person name="Busov V."/>
            <person name="Campbell M."/>
            <person name="Carlson J."/>
            <person name="Chalot M."/>
            <person name="Chapman J."/>
            <person name="Chen G.L."/>
            <person name="Cooper D."/>
            <person name="Coutinho P.M."/>
            <person name="Couturier J."/>
            <person name="Covert S."/>
            <person name="Cronk Q."/>
            <person name="Cunningham R."/>
            <person name="Davis J."/>
            <person name="Degroeve S."/>
            <person name="Dejardin A."/>
            <person name="Depamphilis C."/>
            <person name="Detter J."/>
            <person name="Dirks B."/>
            <person name="Dubchak I."/>
            <person name="Duplessis S."/>
            <person name="Ehlting J."/>
            <person name="Ellis B."/>
            <person name="Gendler K."/>
            <person name="Goodstein D."/>
            <person name="Gribskov M."/>
            <person name="Grimwood J."/>
            <person name="Groover A."/>
            <person name="Gunter L."/>
            <person name="Hamberger B."/>
            <person name="Heinze B."/>
            <person name="Helariutta Y."/>
            <person name="Henrissat B."/>
            <person name="Holligan D."/>
            <person name="Holt R."/>
            <person name="Huang W."/>
            <person name="Islam-Faridi N."/>
            <person name="Jones S."/>
            <person name="Jones-Rhoades M."/>
            <person name="Jorgensen R."/>
            <person name="Joshi C."/>
            <person name="Kangasjarvi J."/>
            <person name="Karlsson J."/>
            <person name="Kelleher C."/>
            <person name="Kirkpatrick R."/>
            <person name="Kirst M."/>
            <person name="Kohler A."/>
            <person name="Kalluri U."/>
            <person name="Larimer F."/>
            <person name="Leebens-Mack J."/>
            <person name="Leple J.C."/>
            <person name="Locascio P."/>
            <person name="Lou Y."/>
            <person name="Lucas S."/>
            <person name="Martin F."/>
            <person name="Montanini B."/>
            <person name="Napoli C."/>
            <person name="Nelson D.R."/>
            <person name="Nelson C."/>
            <person name="Nieminen K."/>
            <person name="Nilsson O."/>
            <person name="Pereda V."/>
            <person name="Peter G."/>
            <person name="Philippe R."/>
            <person name="Pilate G."/>
            <person name="Poliakov A."/>
            <person name="Razumovskaya J."/>
            <person name="Richardson P."/>
            <person name="Rinaldi C."/>
            <person name="Ritland K."/>
            <person name="Rouze P."/>
            <person name="Ryaboy D."/>
            <person name="Schmutz J."/>
            <person name="Schrader J."/>
            <person name="Segerman B."/>
            <person name="Shin H."/>
            <person name="Siddiqui A."/>
            <person name="Sterky F."/>
            <person name="Terry A."/>
            <person name="Tsai C.J."/>
            <person name="Uberbacher E."/>
            <person name="Unneberg P."/>
            <person name="Vahala J."/>
            <person name="Wall K."/>
            <person name="Wessler S."/>
            <person name="Yang G."/>
            <person name="Yin T."/>
            <person name="Douglas C."/>
            <person name="Marra M."/>
            <person name="Sandberg G."/>
            <person name="Van de Peer Y."/>
            <person name="Rokhsar D."/>
        </authorList>
    </citation>
    <scope>NUCLEOTIDE SEQUENCE [LARGE SCALE GENOMIC DNA]</scope>
    <source>
        <strain evidence="3">cv. Nisqually</strain>
    </source>
</reference>
<dbReference type="Proteomes" id="UP000006729">
    <property type="component" value="Chromosome 5"/>
</dbReference>
<dbReference type="InParanoid" id="U5GEP6"/>
<evidence type="ECO:0000256" key="1">
    <source>
        <dbReference type="SAM" id="Phobius"/>
    </source>
</evidence>
<keyword evidence="1" id="KW-0472">Membrane</keyword>
<gene>
    <name evidence="2" type="ORF">POPTR_005G099100</name>
</gene>